<dbReference type="Proteomes" id="UP001651158">
    <property type="component" value="Unassembled WGS sequence"/>
</dbReference>
<gene>
    <name evidence="2" type="ORF">TcWFU_008206</name>
</gene>
<reference evidence="2 3" key="1">
    <citation type="journal article" date="2022" name="Front. Cell. Infect. Microbiol.">
        <title>The Genomes of Two Strains of Taenia crassiceps the Animal Model for the Study of Human Cysticercosis.</title>
        <authorList>
            <person name="Bobes R.J."/>
            <person name="Estrada K."/>
            <person name="Rios-Valencia D.G."/>
            <person name="Calderon-Gallegos A."/>
            <person name="de la Torre P."/>
            <person name="Carrero J.C."/>
            <person name="Sanchez-Flores A."/>
            <person name="Laclette J.P."/>
        </authorList>
    </citation>
    <scope>NUCLEOTIDE SEQUENCE [LARGE SCALE GENOMIC DNA]</scope>
    <source>
        <strain evidence="2">WFUcys</strain>
    </source>
</reference>
<name>A0ABR4PZR9_9CEST</name>
<feature type="compositionally biased region" description="Basic and acidic residues" evidence="1">
    <location>
        <begin position="11"/>
        <end position="30"/>
    </location>
</feature>
<accession>A0ABR4PZR9</accession>
<organism evidence="2 3">
    <name type="scientific">Taenia crassiceps</name>
    <dbReference type="NCBI Taxonomy" id="6207"/>
    <lineage>
        <taxon>Eukaryota</taxon>
        <taxon>Metazoa</taxon>
        <taxon>Spiralia</taxon>
        <taxon>Lophotrochozoa</taxon>
        <taxon>Platyhelminthes</taxon>
        <taxon>Cestoda</taxon>
        <taxon>Eucestoda</taxon>
        <taxon>Cyclophyllidea</taxon>
        <taxon>Taeniidae</taxon>
        <taxon>Taenia</taxon>
    </lineage>
</organism>
<feature type="region of interest" description="Disordered" evidence="1">
    <location>
        <begin position="1"/>
        <end position="31"/>
    </location>
</feature>
<sequence>MEYSKLFGDNANKRQFPDAREGEGNHRTRPDALSSKVSFKELKESQCTMLPYSCHPVPTPLAQTTFWLKAGSGLANSPLAFQ</sequence>
<proteinExistence type="predicted"/>
<dbReference type="EMBL" id="JAKROA010000023">
    <property type="protein sequence ID" value="KAL5102871.1"/>
    <property type="molecule type" value="Genomic_DNA"/>
</dbReference>
<keyword evidence="3" id="KW-1185">Reference proteome</keyword>
<evidence type="ECO:0000256" key="1">
    <source>
        <dbReference type="SAM" id="MobiDB-lite"/>
    </source>
</evidence>
<comment type="caution">
    <text evidence="2">The sequence shown here is derived from an EMBL/GenBank/DDBJ whole genome shotgun (WGS) entry which is preliminary data.</text>
</comment>
<protein>
    <submittedName>
        <fullName evidence="2">Uncharacterized protein</fullName>
    </submittedName>
</protein>
<evidence type="ECO:0000313" key="2">
    <source>
        <dbReference type="EMBL" id="KAL5102871.1"/>
    </source>
</evidence>
<evidence type="ECO:0000313" key="3">
    <source>
        <dbReference type="Proteomes" id="UP001651158"/>
    </source>
</evidence>